<gene>
    <name evidence="12" type="ORF">G3480_05640</name>
</gene>
<proteinExistence type="inferred from homology"/>
<sequence length="246" mass="26625">MRYKSLILSLTMATSGAALAVDHAAHWGYEGAAGPEHWGELDANFTLCTNGKNQSPVDLTHIVDSNLPPIDFHYAPGGSDEINNGHSIQINYEGGSGITVDGHAFELKQFHFHTPSENHIGGKEYPMEAHLVHADADGNLAVIAVMFEEGADNAALSAPWSVIPSHADESVHLAAKASAEGLLPENRDYYRFNGSLTTPPCTEGVVWLVMKEPVTASHEQISRFSEIMGHPNNRPIQNLNARVVID</sequence>
<dbReference type="GO" id="GO:0004089">
    <property type="term" value="F:carbonate dehydratase activity"/>
    <property type="evidence" value="ECO:0007669"/>
    <property type="project" value="UniProtKB-UniRule"/>
</dbReference>
<dbReference type="PROSITE" id="PS00162">
    <property type="entry name" value="ALPHA_CA_1"/>
    <property type="match status" value="1"/>
</dbReference>
<dbReference type="PROSITE" id="PS51144">
    <property type="entry name" value="ALPHA_CA_2"/>
    <property type="match status" value="1"/>
</dbReference>
<evidence type="ECO:0000256" key="4">
    <source>
        <dbReference type="ARBA" id="ARBA00012925"/>
    </source>
</evidence>
<keyword evidence="6 10" id="KW-0479">Metal-binding</keyword>
<evidence type="ECO:0000256" key="6">
    <source>
        <dbReference type="ARBA" id="ARBA00022723"/>
    </source>
</evidence>
<feature type="domain" description="Alpha-carbonic anhydrase" evidence="11">
    <location>
        <begin position="25"/>
        <end position="246"/>
    </location>
</feature>
<evidence type="ECO:0000256" key="7">
    <source>
        <dbReference type="ARBA" id="ARBA00022833"/>
    </source>
</evidence>
<dbReference type="AlphaFoldDB" id="A0A6P1DPG1"/>
<evidence type="ECO:0000256" key="9">
    <source>
        <dbReference type="ARBA" id="ARBA00048348"/>
    </source>
</evidence>
<keyword evidence="10" id="KW-0732">Signal</keyword>
<dbReference type="GO" id="GO:0008270">
    <property type="term" value="F:zinc ion binding"/>
    <property type="evidence" value="ECO:0007669"/>
    <property type="project" value="UniProtKB-UniRule"/>
</dbReference>
<dbReference type="Gene3D" id="3.10.200.10">
    <property type="entry name" value="Alpha carbonic anhydrase"/>
    <property type="match status" value="1"/>
</dbReference>
<evidence type="ECO:0000259" key="11">
    <source>
        <dbReference type="PROSITE" id="PS51144"/>
    </source>
</evidence>
<keyword evidence="8 10" id="KW-0456">Lyase</keyword>
<dbReference type="EC" id="4.2.1.1" evidence="4 10"/>
<protein>
    <recommendedName>
        <fullName evidence="5 10">Carbonic anhydrase</fullName>
        <ecNumber evidence="4 10">4.2.1.1</ecNumber>
    </recommendedName>
</protein>
<dbReference type="InterPro" id="IPR041891">
    <property type="entry name" value="Alpha_CA_prokaryot-like"/>
</dbReference>
<dbReference type="InterPro" id="IPR001148">
    <property type="entry name" value="CA_dom"/>
</dbReference>
<comment type="cofactor">
    <cofactor evidence="1 10">
        <name>Zn(2+)</name>
        <dbReference type="ChEBI" id="CHEBI:29105"/>
    </cofactor>
</comment>
<dbReference type="PANTHER" id="PTHR18952">
    <property type="entry name" value="CARBONIC ANHYDRASE"/>
    <property type="match status" value="1"/>
</dbReference>
<reference evidence="13" key="1">
    <citation type="journal article" date="2020" name="Microbiol. Resour. Announc.">
        <title>Draft Genome Sequences of Thiorhodococcus mannitoliphagus and Thiorhodococcus minor, Purple Sulfur Photosynthetic Bacteria in the Gammaproteobacterial Family Chromatiaceae.</title>
        <authorList>
            <person name="Aviles F.A."/>
            <person name="Meyer T.E."/>
            <person name="Kyndt J.A."/>
        </authorList>
    </citation>
    <scope>NUCLEOTIDE SEQUENCE [LARGE SCALE GENOMIC DNA]</scope>
    <source>
        <strain evidence="13">DSM 18266</strain>
    </source>
</reference>
<accession>A0A6P1DPG1</accession>
<dbReference type="InterPro" id="IPR036398">
    <property type="entry name" value="CA_dom_sf"/>
</dbReference>
<feature type="chain" id="PRO_5027164191" description="Carbonic anhydrase" evidence="10">
    <location>
        <begin position="21"/>
        <end position="246"/>
    </location>
</feature>
<evidence type="ECO:0000313" key="12">
    <source>
        <dbReference type="EMBL" id="NEX19799.1"/>
    </source>
</evidence>
<evidence type="ECO:0000256" key="1">
    <source>
        <dbReference type="ARBA" id="ARBA00001947"/>
    </source>
</evidence>
<dbReference type="InterPro" id="IPR023561">
    <property type="entry name" value="Carbonic_anhydrase_a-class"/>
</dbReference>
<keyword evidence="7 10" id="KW-0862">Zinc</keyword>
<comment type="catalytic activity">
    <reaction evidence="9 10">
        <text>hydrogencarbonate + H(+) = CO2 + H2O</text>
        <dbReference type="Rhea" id="RHEA:10748"/>
        <dbReference type="ChEBI" id="CHEBI:15377"/>
        <dbReference type="ChEBI" id="CHEBI:15378"/>
        <dbReference type="ChEBI" id="CHEBI:16526"/>
        <dbReference type="ChEBI" id="CHEBI:17544"/>
        <dbReference type="EC" id="4.2.1.1"/>
    </reaction>
</comment>
<evidence type="ECO:0000313" key="13">
    <source>
        <dbReference type="Proteomes" id="UP000471640"/>
    </source>
</evidence>
<comment type="function">
    <text evidence="2 10">Reversible hydration of carbon dioxide.</text>
</comment>
<comment type="caution">
    <text evidence="12">The sequence shown here is derived from an EMBL/GenBank/DDBJ whole genome shotgun (WGS) entry which is preliminary data.</text>
</comment>
<dbReference type="EMBL" id="JAAIJR010000016">
    <property type="protein sequence ID" value="NEX19799.1"/>
    <property type="molecule type" value="Genomic_DNA"/>
</dbReference>
<feature type="signal peptide" evidence="10">
    <location>
        <begin position="1"/>
        <end position="20"/>
    </location>
</feature>
<dbReference type="Proteomes" id="UP000471640">
    <property type="component" value="Unassembled WGS sequence"/>
</dbReference>
<name>A0A6P1DPG1_9GAMM</name>
<dbReference type="RefSeq" id="WP_164652699.1">
    <property type="nucleotide sequence ID" value="NZ_JAAIJR010000016.1"/>
</dbReference>
<dbReference type="PANTHER" id="PTHR18952:SF265">
    <property type="entry name" value="CARBONIC ANHYDRASE"/>
    <property type="match status" value="1"/>
</dbReference>
<organism evidence="12 13">
    <name type="scientific">Thiorhodococcus mannitoliphagus</name>
    <dbReference type="NCBI Taxonomy" id="329406"/>
    <lineage>
        <taxon>Bacteria</taxon>
        <taxon>Pseudomonadati</taxon>
        <taxon>Pseudomonadota</taxon>
        <taxon>Gammaproteobacteria</taxon>
        <taxon>Chromatiales</taxon>
        <taxon>Chromatiaceae</taxon>
        <taxon>Thiorhodococcus</taxon>
    </lineage>
</organism>
<evidence type="ECO:0000256" key="3">
    <source>
        <dbReference type="ARBA" id="ARBA00010718"/>
    </source>
</evidence>
<dbReference type="Pfam" id="PF00194">
    <property type="entry name" value="Carb_anhydrase"/>
    <property type="match status" value="1"/>
</dbReference>
<evidence type="ECO:0000256" key="10">
    <source>
        <dbReference type="RuleBase" id="RU367011"/>
    </source>
</evidence>
<comment type="similarity">
    <text evidence="3 10">Belongs to the alpha-carbonic anhydrase family.</text>
</comment>
<evidence type="ECO:0000256" key="2">
    <source>
        <dbReference type="ARBA" id="ARBA00002904"/>
    </source>
</evidence>
<dbReference type="CDD" id="cd03124">
    <property type="entry name" value="alpha_CA_prokaryotic_like"/>
    <property type="match status" value="1"/>
</dbReference>
<evidence type="ECO:0000256" key="8">
    <source>
        <dbReference type="ARBA" id="ARBA00023239"/>
    </source>
</evidence>
<evidence type="ECO:0000256" key="5">
    <source>
        <dbReference type="ARBA" id="ARBA00014628"/>
    </source>
</evidence>
<keyword evidence="13" id="KW-1185">Reference proteome</keyword>
<reference evidence="12 13" key="2">
    <citation type="submission" date="2020-02" db="EMBL/GenBank/DDBJ databases">
        <title>Genome sequences of Thiorhodococcus mannitoliphagus and Thiorhodococcus minor, purple sulfur photosynthetic bacteria in the gammaproteobacterial family, Chromatiaceae.</title>
        <authorList>
            <person name="Aviles F.A."/>
            <person name="Meyer T.E."/>
            <person name="Kyndt J.A."/>
        </authorList>
    </citation>
    <scope>NUCLEOTIDE SEQUENCE [LARGE SCALE GENOMIC DNA]</scope>
    <source>
        <strain evidence="12 13">DSM 18266</strain>
    </source>
</reference>
<dbReference type="SUPFAM" id="SSF51069">
    <property type="entry name" value="Carbonic anhydrase"/>
    <property type="match status" value="1"/>
</dbReference>
<dbReference type="SMART" id="SM01057">
    <property type="entry name" value="Carb_anhydrase"/>
    <property type="match status" value="1"/>
</dbReference>
<dbReference type="InterPro" id="IPR018338">
    <property type="entry name" value="Carbonic_anhydrase_a-class_CS"/>
</dbReference>